<comment type="caution">
    <text evidence="1">The sequence shown here is derived from an EMBL/GenBank/DDBJ whole genome shotgun (WGS) entry which is preliminary data.</text>
</comment>
<evidence type="ECO:0000313" key="2">
    <source>
        <dbReference type="Proteomes" id="UP000693981"/>
    </source>
</evidence>
<sequence length="145" mass="16243">MSPFTLTAPNKDKFSCEVETTAVDSIIRLVNQNTGDKWNCHVTAANINFFRANKKHNELQLGGLHHVVLAILQEVLKGSLGPITSSYIPSKDWCTLSLKQKYSTYFMKLKLECQIGGKRGTWSFPMNPEDPRPIYKQTLGGQVNG</sequence>
<proteinExistence type="predicted"/>
<evidence type="ECO:0000313" key="1">
    <source>
        <dbReference type="EMBL" id="KAG7398006.1"/>
    </source>
</evidence>
<reference evidence="1" key="1">
    <citation type="submission" date="2021-02" db="EMBL/GenBank/DDBJ databases">
        <authorList>
            <person name="Palmer J.M."/>
        </authorList>
    </citation>
    <scope>NUCLEOTIDE SEQUENCE</scope>
    <source>
        <strain evidence="1">SCRP23</strain>
    </source>
</reference>
<dbReference type="EMBL" id="JAGDFL010000093">
    <property type="protein sequence ID" value="KAG7398006.1"/>
    <property type="molecule type" value="Genomic_DNA"/>
</dbReference>
<dbReference type="AlphaFoldDB" id="A0A8T1WX51"/>
<organism evidence="1 2">
    <name type="scientific">Phytophthora boehmeriae</name>
    <dbReference type="NCBI Taxonomy" id="109152"/>
    <lineage>
        <taxon>Eukaryota</taxon>
        <taxon>Sar</taxon>
        <taxon>Stramenopiles</taxon>
        <taxon>Oomycota</taxon>
        <taxon>Peronosporomycetes</taxon>
        <taxon>Peronosporales</taxon>
        <taxon>Peronosporaceae</taxon>
        <taxon>Phytophthora</taxon>
    </lineage>
</organism>
<dbReference type="OrthoDB" id="123195at2759"/>
<name>A0A8T1WX51_9STRA</name>
<protein>
    <submittedName>
        <fullName evidence="1">Uncharacterized protein</fullName>
    </submittedName>
</protein>
<gene>
    <name evidence="1" type="ORF">PHYBOEH_011838</name>
</gene>
<accession>A0A8T1WX51</accession>
<dbReference type="Proteomes" id="UP000693981">
    <property type="component" value="Unassembled WGS sequence"/>
</dbReference>
<keyword evidence="2" id="KW-1185">Reference proteome</keyword>